<dbReference type="SUPFAM" id="SSF100950">
    <property type="entry name" value="NagB/RpiA/CoA transferase-like"/>
    <property type="match status" value="1"/>
</dbReference>
<evidence type="ECO:0000256" key="1">
    <source>
        <dbReference type="ARBA" id="ARBA00010638"/>
    </source>
</evidence>
<dbReference type="PIRSF" id="PIRSF006806">
    <property type="entry name" value="FTHF_cligase"/>
    <property type="match status" value="1"/>
</dbReference>
<evidence type="ECO:0000256" key="4">
    <source>
        <dbReference type="RuleBase" id="RU361279"/>
    </source>
</evidence>
<dbReference type="NCBIfam" id="TIGR02727">
    <property type="entry name" value="MTHFS_bact"/>
    <property type="match status" value="1"/>
</dbReference>
<proteinExistence type="inferred from homology"/>
<keyword evidence="6" id="KW-1185">Reference proteome</keyword>
<keyword evidence="4" id="KW-0479">Metal-binding</keyword>
<protein>
    <recommendedName>
        <fullName evidence="4">5-formyltetrahydrofolate cyclo-ligase</fullName>
        <ecNumber evidence="4">6.3.3.2</ecNumber>
    </recommendedName>
</protein>
<evidence type="ECO:0000313" key="6">
    <source>
        <dbReference type="Proteomes" id="UP001589890"/>
    </source>
</evidence>
<dbReference type="InterPro" id="IPR037171">
    <property type="entry name" value="NagB/RpiA_transferase-like"/>
</dbReference>
<dbReference type="PANTHER" id="PTHR23407">
    <property type="entry name" value="ATPASE INHIBITOR/5-FORMYLTETRAHYDROFOLATE CYCLO-LIGASE"/>
    <property type="match status" value="1"/>
</dbReference>
<keyword evidence="5" id="KW-0436">Ligase</keyword>
<dbReference type="Gene3D" id="3.40.50.10420">
    <property type="entry name" value="NagB/RpiA/CoA transferase-like"/>
    <property type="match status" value="1"/>
</dbReference>
<evidence type="ECO:0000256" key="2">
    <source>
        <dbReference type="ARBA" id="ARBA00022741"/>
    </source>
</evidence>
<keyword evidence="4" id="KW-0460">Magnesium</keyword>
<comment type="similarity">
    <text evidence="1 4">Belongs to the 5-formyltetrahydrofolate cyclo-ligase family.</text>
</comment>
<dbReference type="EMBL" id="JBHLTC010000036">
    <property type="protein sequence ID" value="MFC0627864.1"/>
    <property type="molecule type" value="Genomic_DNA"/>
</dbReference>
<keyword evidence="2 4" id="KW-0547">Nucleotide-binding</keyword>
<reference evidence="5 6" key="1">
    <citation type="submission" date="2024-09" db="EMBL/GenBank/DDBJ databases">
        <authorList>
            <person name="Sun Q."/>
            <person name="Mori K."/>
        </authorList>
    </citation>
    <scope>NUCLEOTIDE SEQUENCE [LARGE SCALE GENOMIC DNA]</scope>
    <source>
        <strain evidence="5 6">CGMCC 1.15906</strain>
    </source>
</reference>
<dbReference type="RefSeq" id="WP_380053097.1">
    <property type="nucleotide sequence ID" value="NZ_JBHLTC010000036.1"/>
</dbReference>
<sequence length="192" mass="20044">MDSPALAKASRRKDLLAVRRTLTPAEVAAAGADLLTSAEVRPEFQAAGCVGLYVSMGTEPDTSALIEALRARGVRVLLPILYDDNDLGWGPAESGLHPGRLGLTEPAEDLGPNAIAAAELVICPALAVDHAGVRLGRGGGSYDRALARTGDVPVWAAVYPGEWVEALPRDAHDQYVDAALTPSGLRLTTRTG</sequence>
<gene>
    <name evidence="5" type="ORF">ACFFGN_27570</name>
</gene>
<dbReference type="PANTHER" id="PTHR23407:SF1">
    <property type="entry name" value="5-FORMYLTETRAHYDROFOLATE CYCLO-LIGASE"/>
    <property type="match status" value="1"/>
</dbReference>
<dbReference type="Proteomes" id="UP001589890">
    <property type="component" value="Unassembled WGS sequence"/>
</dbReference>
<comment type="catalytic activity">
    <reaction evidence="4">
        <text>(6S)-5-formyl-5,6,7,8-tetrahydrofolate + ATP = (6R)-5,10-methenyltetrahydrofolate + ADP + phosphate</text>
        <dbReference type="Rhea" id="RHEA:10488"/>
        <dbReference type="ChEBI" id="CHEBI:30616"/>
        <dbReference type="ChEBI" id="CHEBI:43474"/>
        <dbReference type="ChEBI" id="CHEBI:57455"/>
        <dbReference type="ChEBI" id="CHEBI:57457"/>
        <dbReference type="ChEBI" id="CHEBI:456216"/>
        <dbReference type="EC" id="6.3.3.2"/>
    </reaction>
</comment>
<evidence type="ECO:0000313" key="5">
    <source>
        <dbReference type="EMBL" id="MFC0627864.1"/>
    </source>
</evidence>
<comment type="caution">
    <text evidence="5">The sequence shown here is derived from an EMBL/GenBank/DDBJ whole genome shotgun (WGS) entry which is preliminary data.</text>
</comment>
<keyword evidence="3 4" id="KW-0067">ATP-binding</keyword>
<comment type="cofactor">
    <cofactor evidence="4">
        <name>Mg(2+)</name>
        <dbReference type="ChEBI" id="CHEBI:18420"/>
    </cofactor>
</comment>
<dbReference type="InterPro" id="IPR002698">
    <property type="entry name" value="FTHF_cligase"/>
</dbReference>
<dbReference type="EC" id="6.3.3.2" evidence="4"/>
<evidence type="ECO:0000256" key="3">
    <source>
        <dbReference type="ARBA" id="ARBA00022840"/>
    </source>
</evidence>
<name>A0ABV6QT95_9ACTN</name>
<dbReference type="InterPro" id="IPR024185">
    <property type="entry name" value="FTHF_cligase-like_sf"/>
</dbReference>
<organism evidence="5 6">
    <name type="scientific">Kribbella deserti</name>
    <dbReference type="NCBI Taxonomy" id="1926257"/>
    <lineage>
        <taxon>Bacteria</taxon>
        <taxon>Bacillati</taxon>
        <taxon>Actinomycetota</taxon>
        <taxon>Actinomycetes</taxon>
        <taxon>Propionibacteriales</taxon>
        <taxon>Kribbellaceae</taxon>
        <taxon>Kribbella</taxon>
    </lineage>
</organism>
<dbReference type="Pfam" id="PF01812">
    <property type="entry name" value="5-FTHF_cyc-lig"/>
    <property type="match status" value="1"/>
</dbReference>
<dbReference type="GO" id="GO:0030272">
    <property type="term" value="F:5-formyltetrahydrofolate cyclo-ligase activity"/>
    <property type="evidence" value="ECO:0007669"/>
    <property type="project" value="UniProtKB-EC"/>
</dbReference>
<accession>A0ABV6QT95</accession>